<dbReference type="Proteomes" id="UP000596857">
    <property type="component" value="Unassembled WGS sequence"/>
</dbReference>
<name>A0ABX1YPJ7_9BACL</name>
<keyword evidence="3" id="KW-1185">Reference proteome</keyword>
<organism evidence="2 3">
    <name type="scientific">Paenibacillus phytohabitans</name>
    <dbReference type="NCBI Taxonomy" id="2654978"/>
    <lineage>
        <taxon>Bacteria</taxon>
        <taxon>Bacillati</taxon>
        <taxon>Bacillota</taxon>
        <taxon>Bacilli</taxon>
        <taxon>Bacillales</taxon>
        <taxon>Paenibacillaceae</taxon>
        <taxon>Paenibacillus</taxon>
    </lineage>
</organism>
<proteinExistence type="predicted"/>
<keyword evidence="1" id="KW-1133">Transmembrane helix</keyword>
<feature type="transmembrane region" description="Helical" evidence="1">
    <location>
        <begin position="36"/>
        <end position="55"/>
    </location>
</feature>
<evidence type="ECO:0008006" key="4">
    <source>
        <dbReference type="Google" id="ProtNLM"/>
    </source>
</evidence>
<reference evidence="2 3" key="1">
    <citation type="submission" date="2019-10" db="EMBL/GenBank/DDBJ databases">
        <title>Description of Paenibacillus terricola sp. nov.</title>
        <authorList>
            <person name="Carlier A."/>
            <person name="Qi S."/>
        </authorList>
    </citation>
    <scope>NUCLEOTIDE SEQUENCE [LARGE SCALE GENOMIC DNA]</scope>
    <source>
        <strain evidence="2 3">LMG 31459</strain>
    </source>
</reference>
<protein>
    <recommendedName>
        <fullName evidence="4">Permease</fullName>
    </recommendedName>
</protein>
<dbReference type="EMBL" id="WHOB01000086">
    <property type="protein sequence ID" value="NOU82803.1"/>
    <property type="molecule type" value="Genomic_DNA"/>
</dbReference>
<evidence type="ECO:0000256" key="1">
    <source>
        <dbReference type="SAM" id="Phobius"/>
    </source>
</evidence>
<gene>
    <name evidence="2" type="ORF">GC101_28465</name>
</gene>
<feature type="transmembrane region" description="Helical" evidence="1">
    <location>
        <begin position="12"/>
        <end position="30"/>
    </location>
</feature>
<evidence type="ECO:0000313" key="3">
    <source>
        <dbReference type="Proteomes" id="UP000596857"/>
    </source>
</evidence>
<accession>A0ABX1YPJ7</accession>
<comment type="caution">
    <text evidence="2">The sequence shown here is derived from an EMBL/GenBank/DDBJ whole genome shotgun (WGS) entry which is preliminary data.</text>
</comment>
<evidence type="ECO:0000313" key="2">
    <source>
        <dbReference type="EMBL" id="NOU82803.1"/>
    </source>
</evidence>
<sequence>MGAVKLHKMKYFILLPPFLVLGIILAYNLPYDKRSFALLLTTLVFWITYYIWIYIEKLMQKKKE</sequence>
<keyword evidence="1" id="KW-0812">Transmembrane</keyword>
<keyword evidence="1" id="KW-0472">Membrane</keyword>